<dbReference type="AlphaFoldDB" id="A0A5C3NQ87"/>
<reference evidence="2 3" key="1">
    <citation type="journal article" date="2019" name="Nat. Ecol. Evol.">
        <title>Megaphylogeny resolves global patterns of mushroom evolution.</title>
        <authorList>
            <person name="Varga T."/>
            <person name="Krizsan K."/>
            <person name="Foldi C."/>
            <person name="Dima B."/>
            <person name="Sanchez-Garcia M."/>
            <person name="Sanchez-Ramirez S."/>
            <person name="Szollosi G.J."/>
            <person name="Szarkandi J.G."/>
            <person name="Papp V."/>
            <person name="Albert L."/>
            <person name="Andreopoulos W."/>
            <person name="Angelini C."/>
            <person name="Antonin V."/>
            <person name="Barry K.W."/>
            <person name="Bougher N.L."/>
            <person name="Buchanan P."/>
            <person name="Buyck B."/>
            <person name="Bense V."/>
            <person name="Catcheside P."/>
            <person name="Chovatia M."/>
            <person name="Cooper J."/>
            <person name="Damon W."/>
            <person name="Desjardin D."/>
            <person name="Finy P."/>
            <person name="Geml J."/>
            <person name="Haridas S."/>
            <person name="Hughes K."/>
            <person name="Justo A."/>
            <person name="Karasinski D."/>
            <person name="Kautmanova I."/>
            <person name="Kiss B."/>
            <person name="Kocsube S."/>
            <person name="Kotiranta H."/>
            <person name="LaButti K.M."/>
            <person name="Lechner B.E."/>
            <person name="Liimatainen K."/>
            <person name="Lipzen A."/>
            <person name="Lukacs Z."/>
            <person name="Mihaltcheva S."/>
            <person name="Morgado L.N."/>
            <person name="Niskanen T."/>
            <person name="Noordeloos M.E."/>
            <person name="Ohm R.A."/>
            <person name="Ortiz-Santana B."/>
            <person name="Ovrebo C."/>
            <person name="Racz N."/>
            <person name="Riley R."/>
            <person name="Savchenko A."/>
            <person name="Shiryaev A."/>
            <person name="Soop K."/>
            <person name="Spirin V."/>
            <person name="Szebenyi C."/>
            <person name="Tomsovsky M."/>
            <person name="Tulloss R.E."/>
            <person name="Uehling J."/>
            <person name="Grigoriev I.V."/>
            <person name="Vagvolgyi C."/>
            <person name="Papp T."/>
            <person name="Martin F.M."/>
            <person name="Miettinen O."/>
            <person name="Hibbett D.S."/>
            <person name="Nagy L.G."/>
        </authorList>
    </citation>
    <scope>NUCLEOTIDE SEQUENCE [LARGE SCALE GENOMIC DNA]</scope>
    <source>
        <strain evidence="2 3">HHB13444</strain>
    </source>
</reference>
<protein>
    <recommendedName>
        <fullName evidence="1">HAT C-terminal dimerisation domain-containing protein</fullName>
    </recommendedName>
</protein>
<sequence length="58" mass="6439">IILLATSVDAERAFSHGRLTVSRLRRSLADESVCANTVLGSWARINDLIPEKEVIDFL</sequence>
<proteinExistence type="predicted"/>
<accession>A0A5C3NQ87</accession>
<dbReference type="InterPro" id="IPR008906">
    <property type="entry name" value="HATC_C_dom"/>
</dbReference>
<dbReference type="EMBL" id="ML212006">
    <property type="protein sequence ID" value="TFK79534.1"/>
    <property type="molecule type" value="Genomic_DNA"/>
</dbReference>
<name>A0A5C3NQ87_9APHY</name>
<keyword evidence="3" id="KW-1185">Reference proteome</keyword>
<feature type="non-terminal residue" evidence="2">
    <location>
        <position position="1"/>
    </location>
</feature>
<feature type="non-terminal residue" evidence="2">
    <location>
        <position position="58"/>
    </location>
</feature>
<dbReference type="InParanoid" id="A0A5C3NQ87"/>
<evidence type="ECO:0000259" key="1">
    <source>
        <dbReference type="Pfam" id="PF05699"/>
    </source>
</evidence>
<dbReference type="Pfam" id="PF05699">
    <property type="entry name" value="Dimer_Tnp_hAT"/>
    <property type="match status" value="1"/>
</dbReference>
<dbReference type="Proteomes" id="UP000308197">
    <property type="component" value="Unassembled WGS sequence"/>
</dbReference>
<gene>
    <name evidence="2" type="ORF">K466DRAFT_474560</name>
</gene>
<evidence type="ECO:0000313" key="3">
    <source>
        <dbReference type="Proteomes" id="UP000308197"/>
    </source>
</evidence>
<organism evidence="2 3">
    <name type="scientific">Polyporus arcularius HHB13444</name>
    <dbReference type="NCBI Taxonomy" id="1314778"/>
    <lineage>
        <taxon>Eukaryota</taxon>
        <taxon>Fungi</taxon>
        <taxon>Dikarya</taxon>
        <taxon>Basidiomycota</taxon>
        <taxon>Agaricomycotina</taxon>
        <taxon>Agaricomycetes</taxon>
        <taxon>Polyporales</taxon>
        <taxon>Polyporaceae</taxon>
        <taxon>Polyporus</taxon>
    </lineage>
</organism>
<evidence type="ECO:0000313" key="2">
    <source>
        <dbReference type="EMBL" id="TFK79534.1"/>
    </source>
</evidence>
<feature type="domain" description="HAT C-terminal dimerisation" evidence="1">
    <location>
        <begin position="3"/>
        <end position="42"/>
    </location>
</feature>
<dbReference type="GO" id="GO:0046983">
    <property type="term" value="F:protein dimerization activity"/>
    <property type="evidence" value="ECO:0007669"/>
    <property type="project" value="InterPro"/>
</dbReference>